<evidence type="ECO:0000313" key="1">
    <source>
        <dbReference type="EMBL" id="RRT63940.1"/>
    </source>
</evidence>
<accession>A0A426ZIZ3</accession>
<evidence type="ECO:0000313" key="2">
    <source>
        <dbReference type="Proteomes" id="UP000287651"/>
    </source>
</evidence>
<proteinExistence type="predicted"/>
<reference evidence="1 2" key="1">
    <citation type="journal article" date="2014" name="Agronomy (Basel)">
        <title>A Draft Genome Sequence for Ensete ventricosum, the Drought-Tolerant Tree Against Hunger.</title>
        <authorList>
            <person name="Harrison J."/>
            <person name="Moore K.A."/>
            <person name="Paszkiewicz K."/>
            <person name="Jones T."/>
            <person name="Grant M."/>
            <person name="Ambacheew D."/>
            <person name="Muzemil S."/>
            <person name="Studholme D.J."/>
        </authorList>
    </citation>
    <scope>NUCLEOTIDE SEQUENCE [LARGE SCALE GENOMIC DNA]</scope>
</reference>
<organism evidence="1 2">
    <name type="scientific">Ensete ventricosum</name>
    <name type="common">Abyssinian banana</name>
    <name type="synonym">Musa ensete</name>
    <dbReference type="NCBI Taxonomy" id="4639"/>
    <lineage>
        <taxon>Eukaryota</taxon>
        <taxon>Viridiplantae</taxon>
        <taxon>Streptophyta</taxon>
        <taxon>Embryophyta</taxon>
        <taxon>Tracheophyta</taxon>
        <taxon>Spermatophyta</taxon>
        <taxon>Magnoliopsida</taxon>
        <taxon>Liliopsida</taxon>
        <taxon>Zingiberales</taxon>
        <taxon>Musaceae</taxon>
        <taxon>Ensete</taxon>
    </lineage>
</organism>
<dbReference type="Proteomes" id="UP000287651">
    <property type="component" value="Unassembled WGS sequence"/>
</dbReference>
<comment type="caution">
    <text evidence="1">The sequence shown here is derived from an EMBL/GenBank/DDBJ whole genome shotgun (WGS) entry which is preliminary data.</text>
</comment>
<sequence length="157" mass="16640">MTGVMKLQLDDGPRSSLSIESGFRRCSGISPAFVRRFAEGIKKLVGNMSEDYWKKTIGPIARMSEAAGLAGPPLAALIVATQPLPPLLCSSRWPSLPSLFIPSSQLSATISLSSSTIVAATPSLAAAPPVHSHLLPPLPRRHQPLATTSFSFQPLLT</sequence>
<protein>
    <submittedName>
        <fullName evidence="1">Uncharacterized protein</fullName>
    </submittedName>
</protein>
<dbReference type="AlphaFoldDB" id="A0A426ZIZ3"/>
<gene>
    <name evidence="1" type="ORF">B296_00032580</name>
</gene>
<name>A0A426ZIZ3_ENSVE</name>
<dbReference type="EMBL" id="AMZH03006397">
    <property type="protein sequence ID" value="RRT63940.1"/>
    <property type="molecule type" value="Genomic_DNA"/>
</dbReference>